<organism evidence="9 10">
    <name type="scientific">Triangularia setosa</name>
    <dbReference type="NCBI Taxonomy" id="2587417"/>
    <lineage>
        <taxon>Eukaryota</taxon>
        <taxon>Fungi</taxon>
        <taxon>Dikarya</taxon>
        <taxon>Ascomycota</taxon>
        <taxon>Pezizomycotina</taxon>
        <taxon>Sordariomycetes</taxon>
        <taxon>Sordariomycetidae</taxon>
        <taxon>Sordariales</taxon>
        <taxon>Podosporaceae</taxon>
        <taxon>Triangularia</taxon>
    </lineage>
</organism>
<dbReference type="EMBL" id="MU866136">
    <property type="protein sequence ID" value="KAK4178531.1"/>
    <property type="molecule type" value="Genomic_DNA"/>
</dbReference>
<evidence type="ECO:0000313" key="10">
    <source>
        <dbReference type="Proteomes" id="UP001302321"/>
    </source>
</evidence>
<comment type="subcellular location">
    <subcellularLocation>
        <location evidence="1">Nucleus</location>
    </subcellularLocation>
</comment>
<dbReference type="InterPro" id="IPR005607">
    <property type="entry name" value="BSD_dom"/>
</dbReference>
<evidence type="ECO:0000256" key="4">
    <source>
        <dbReference type="ARBA" id="ARBA00023015"/>
    </source>
</evidence>
<keyword evidence="6" id="KW-0539">Nucleus</keyword>
<evidence type="ECO:0000256" key="5">
    <source>
        <dbReference type="ARBA" id="ARBA00023163"/>
    </source>
</evidence>
<feature type="coiled-coil region" evidence="7">
    <location>
        <begin position="583"/>
        <end position="613"/>
    </location>
</feature>
<evidence type="ECO:0000256" key="2">
    <source>
        <dbReference type="ARBA" id="ARBA00009448"/>
    </source>
</evidence>
<evidence type="ECO:0000256" key="3">
    <source>
        <dbReference type="ARBA" id="ARBA00022737"/>
    </source>
</evidence>
<sequence length="663" mass="72526">MELPKGRATYKKKDGVLTLTEDKKFLVWSPLPANGPPTVSLALDRILNLQQTPDTAAKVILKVIEKPKGTEEGQGQAFLFQFTSPTDARAEANAIKALLSQILSELRGNDPSVPKPIGTPQADANGAAGVSAAMSFASTVNSKGSSIRWFDDNTLKADLELQRSLLNKDEDLAQTYSQALSLKPPSIPDAAFDAQFWSTRIGLLRAHAIEVNQKKGAYNVLSTIKPRTEDGEVKLSLNPEQIQTILHQHPLVRRIYNENVPKVSVATFWSKFFLSKLCKKLRGERVTDVDNTEPLFDKYLDADNSMGFTSKITAAQQLPHIIDINANEENQGGFKSGNRKDVEMRPRTNVPIIRTLNSISEKIMADVAPSDLDPSAGPNGIPDDTRTIDELTLRDLRGETPSSRIILNLKEQSALFSTSSNTVTAQPNSTNATDQALFSQQDPSGVLFEIQADLDMVDEDPSGGIDLRKGIGVNDDSDDEANADPSVPHVTAIPHIGSHNARLAAKSQILSSLKKRQAENTSLSSSGITTSTGTALPLEPMTIPASVSHQCYLTNASSVEFLRQFYSTFMDGNANQAELRYYVDALGKSRERIEALAEEAERLKKEKEGLLMTEAMERFKKTGVKMKRPKVRGGREDVLGLFEGTLVGLRVAEGVWEASGRER</sequence>
<dbReference type="FunFam" id="2.30.29.30:FF:000406">
    <property type="entry name" value="Putative RNA polymerase II transcription factor related protein"/>
    <property type="match status" value="1"/>
</dbReference>
<dbReference type="PROSITE" id="PS50858">
    <property type="entry name" value="BSD"/>
    <property type="match status" value="2"/>
</dbReference>
<dbReference type="GO" id="GO:0000439">
    <property type="term" value="C:transcription factor TFIIH core complex"/>
    <property type="evidence" value="ECO:0007669"/>
    <property type="project" value="InterPro"/>
</dbReference>
<dbReference type="Gene3D" id="2.30.29.30">
    <property type="entry name" value="Pleckstrin-homology domain (PH domain)/Phosphotyrosine-binding domain (PTB)"/>
    <property type="match status" value="1"/>
</dbReference>
<dbReference type="GO" id="GO:0006351">
    <property type="term" value="P:DNA-templated transcription"/>
    <property type="evidence" value="ECO:0007669"/>
    <property type="project" value="InterPro"/>
</dbReference>
<reference evidence="9" key="2">
    <citation type="submission" date="2023-05" db="EMBL/GenBank/DDBJ databases">
        <authorList>
            <consortium name="Lawrence Berkeley National Laboratory"/>
            <person name="Steindorff A."/>
            <person name="Hensen N."/>
            <person name="Bonometti L."/>
            <person name="Westerberg I."/>
            <person name="Brannstrom I.O."/>
            <person name="Guillou S."/>
            <person name="Cros-Aarteil S."/>
            <person name="Calhoun S."/>
            <person name="Haridas S."/>
            <person name="Kuo A."/>
            <person name="Mondo S."/>
            <person name="Pangilinan J."/>
            <person name="Riley R."/>
            <person name="Labutti K."/>
            <person name="Andreopoulos B."/>
            <person name="Lipzen A."/>
            <person name="Chen C."/>
            <person name="Yanf M."/>
            <person name="Daum C."/>
            <person name="Ng V."/>
            <person name="Clum A."/>
            <person name="Ohm R."/>
            <person name="Martin F."/>
            <person name="Silar P."/>
            <person name="Natvig D."/>
            <person name="Lalanne C."/>
            <person name="Gautier V."/>
            <person name="Ament-Velasquez S.L."/>
            <person name="Kruys A."/>
            <person name="Hutchinson M.I."/>
            <person name="Powell A.J."/>
            <person name="Barry K."/>
            <person name="Miller A.N."/>
            <person name="Grigoriev I.V."/>
            <person name="Debuchy R."/>
            <person name="Gladieux P."/>
            <person name="Thoren M.H."/>
            <person name="Johannesson H."/>
        </authorList>
    </citation>
    <scope>NUCLEOTIDE SEQUENCE</scope>
    <source>
        <strain evidence="9">CBS 892.96</strain>
    </source>
</reference>
<comment type="similarity">
    <text evidence="2">Belongs to the TFB1 family.</text>
</comment>
<reference evidence="9" key="1">
    <citation type="journal article" date="2023" name="Mol. Phylogenet. Evol.">
        <title>Genome-scale phylogeny and comparative genomics of the fungal order Sordariales.</title>
        <authorList>
            <person name="Hensen N."/>
            <person name="Bonometti L."/>
            <person name="Westerberg I."/>
            <person name="Brannstrom I.O."/>
            <person name="Guillou S."/>
            <person name="Cros-Aarteil S."/>
            <person name="Calhoun S."/>
            <person name="Haridas S."/>
            <person name="Kuo A."/>
            <person name="Mondo S."/>
            <person name="Pangilinan J."/>
            <person name="Riley R."/>
            <person name="LaButti K."/>
            <person name="Andreopoulos B."/>
            <person name="Lipzen A."/>
            <person name="Chen C."/>
            <person name="Yan M."/>
            <person name="Daum C."/>
            <person name="Ng V."/>
            <person name="Clum A."/>
            <person name="Steindorff A."/>
            <person name="Ohm R.A."/>
            <person name="Martin F."/>
            <person name="Silar P."/>
            <person name="Natvig D.O."/>
            <person name="Lalanne C."/>
            <person name="Gautier V."/>
            <person name="Ament-Velasquez S.L."/>
            <person name="Kruys A."/>
            <person name="Hutchinson M.I."/>
            <person name="Powell A.J."/>
            <person name="Barry K."/>
            <person name="Miller A.N."/>
            <person name="Grigoriev I.V."/>
            <person name="Debuchy R."/>
            <person name="Gladieux P."/>
            <person name="Hiltunen Thoren M."/>
            <person name="Johannesson H."/>
        </authorList>
    </citation>
    <scope>NUCLEOTIDE SEQUENCE</scope>
    <source>
        <strain evidence="9">CBS 892.96</strain>
    </source>
</reference>
<evidence type="ECO:0000256" key="1">
    <source>
        <dbReference type="ARBA" id="ARBA00004123"/>
    </source>
</evidence>
<dbReference type="Pfam" id="PF03909">
    <property type="entry name" value="BSD"/>
    <property type="match status" value="2"/>
</dbReference>
<dbReference type="InterPro" id="IPR011993">
    <property type="entry name" value="PH-like_dom_sf"/>
</dbReference>
<protein>
    <submittedName>
        <fullName evidence="9">RNA polymerase II transcription factor B of subunit 1</fullName>
    </submittedName>
</protein>
<dbReference type="SUPFAM" id="SSF50729">
    <property type="entry name" value="PH domain-like"/>
    <property type="match status" value="1"/>
</dbReference>
<dbReference type="PANTHER" id="PTHR12856">
    <property type="entry name" value="TRANSCRIPTION INITIATION FACTOR IIH-RELATED"/>
    <property type="match status" value="1"/>
</dbReference>
<dbReference type="InterPro" id="IPR013876">
    <property type="entry name" value="TFIIH_BTF_p62_N"/>
</dbReference>
<keyword evidence="10" id="KW-1185">Reference proteome</keyword>
<proteinExistence type="inferred from homology"/>
<evidence type="ECO:0000256" key="7">
    <source>
        <dbReference type="SAM" id="Coils"/>
    </source>
</evidence>
<name>A0AAN6WCF5_9PEZI</name>
<keyword evidence="5" id="KW-0804">Transcription</keyword>
<keyword evidence="3" id="KW-0677">Repeat</keyword>
<comment type="caution">
    <text evidence="9">The sequence shown here is derived from an EMBL/GenBank/DDBJ whole genome shotgun (WGS) entry which is preliminary data.</text>
</comment>
<dbReference type="SMART" id="SM00751">
    <property type="entry name" value="BSD"/>
    <property type="match status" value="2"/>
</dbReference>
<keyword evidence="4" id="KW-0805">Transcription regulation</keyword>
<dbReference type="CDD" id="cd13229">
    <property type="entry name" value="PH_TFIIH"/>
    <property type="match status" value="1"/>
</dbReference>
<dbReference type="Pfam" id="PF08567">
    <property type="entry name" value="PH_TFIIH"/>
    <property type="match status" value="1"/>
</dbReference>
<evidence type="ECO:0000313" key="9">
    <source>
        <dbReference type="EMBL" id="KAK4178531.1"/>
    </source>
</evidence>
<keyword evidence="7" id="KW-0175">Coiled coil</keyword>
<feature type="domain" description="BSD" evidence="8">
    <location>
        <begin position="149"/>
        <end position="208"/>
    </location>
</feature>
<gene>
    <name evidence="9" type="ORF">QBC36DRAFT_367810</name>
</gene>
<feature type="domain" description="BSD" evidence="8">
    <location>
        <begin position="229"/>
        <end position="280"/>
    </location>
</feature>
<accession>A0AAN6WCF5</accession>
<dbReference type="AlphaFoldDB" id="A0AAN6WCF5"/>
<dbReference type="InterPro" id="IPR027079">
    <property type="entry name" value="Tfb1/GTF2H1"/>
</dbReference>
<dbReference type="GO" id="GO:0006289">
    <property type="term" value="P:nucleotide-excision repair"/>
    <property type="evidence" value="ECO:0007669"/>
    <property type="project" value="InterPro"/>
</dbReference>
<evidence type="ECO:0000259" key="8">
    <source>
        <dbReference type="PROSITE" id="PS50858"/>
    </source>
</evidence>
<evidence type="ECO:0000256" key="6">
    <source>
        <dbReference type="ARBA" id="ARBA00023242"/>
    </source>
</evidence>
<dbReference type="Proteomes" id="UP001302321">
    <property type="component" value="Unassembled WGS sequence"/>
</dbReference>